<feature type="binding site" evidence="1">
    <location>
        <position position="218"/>
    </location>
    <ligand>
        <name>K(+)</name>
        <dbReference type="ChEBI" id="CHEBI:29103"/>
    </ligand>
</feature>
<dbReference type="RefSeq" id="WP_249286817.1">
    <property type="nucleotide sequence ID" value="NZ_JACRWC010000063.1"/>
</dbReference>
<feature type="binding site" evidence="1">
    <location>
        <position position="215"/>
    </location>
    <ligand>
        <name>(6S)-NADPHX</name>
        <dbReference type="ChEBI" id="CHEBI:64076"/>
    </ligand>
</feature>
<evidence type="ECO:0000313" key="3">
    <source>
        <dbReference type="EMBL" id="MBC5999372.1"/>
    </source>
</evidence>
<dbReference type="Pfam" id="PF03853">
    <property type="entry name" value="YjeF_N"/>
    <property type="match status" value="1"/>
</dbReference>
<dbReference type="Proteomes" id="UP000644115">
    <property type="component" value="Unassembled WGS sequence"/>
</dbReference>
<comment type="cofactor">
    <cofactor evidence="1">
        <name>K(+)</name>
        <dbReference type="ChEBI" id="CHEBI:29103"/>
    </cofactor>
    <text evidence="1">Binds 1 potassium ion per subunit.</text>
</comment>
<dbReference type="NCBIfam" id="TIGR00197">
    <property type="entry name" value="yjeF_nterm"/>
    <property type="match status" value="1"/>
</dbReference>
<feature type="binding site" evidence="1">
    <location>
        <position position="110"/>
    </location>
    <ligand>
        <name>K(+)</name>
        <dbReference type="ChEBI" id="CHEBI:29103"/>
    </ligand>
</feature>
<dbReference type="GO" id="GO:0000166">
    <property type="term" value="F:nucleotide binding"/>
    <property type="evidence" value="ECO:0007669"/>
    <property type="project" value="UniProtKB-KW"/>
</dbReference>
<evidence type="ECO:0000313" key="4">
    <source>
        <dbReference type="Proteomes" id="UP000644115"/>
    </source>
</evidence>
<keyword evidence="1" id="KW-0630">Potassium</keyword>
<evidence type="ECO:0000256" key="1">
    <source>
        <dbReference type="HAMAP-Rule" id="MF_01966"/>
    </source>
</evidence>
<dbReference type="PROSITE" id="PS51385">
    <property type="entry name" value="YJEF_N"/>
    <property type="match status" value="1"/>
</dbReference>
<reference evidence="3" key="1">
    <citation type="submission" date="2020-08" db="EMBL/GenBank/DDBJ databases">
        <authorList>
            <person name="Liu C."/>
            <person name="Sun Q."/>
        </authorList>
    </citation>
    <scope>NUCLEOTIDE SEQUENCE</scope>
    <source>
        <strain evidence="3">BX16</strain>
    </source>
</reference>
<comment type="catalytic activity">
    <reaction evidence="1">
        <text>(6R)-NADHX = (6S)-NADHX</text>
        <dbReference type="Rhea" id="RHEA:32215"/>
        <dbReference type="ChEBI" id="CHEBI:64074"/>
        <dbReference type="ChEBI" id="CHEBI:64075"/>
        <dbReference type="EC" id="5.1.99.6"/>
    </reaction>
</comment>
<feature type="binding site" evidence="1">
    <location>
        <begin position="109"/>
        <end position="113"/>
    </location>
    <ligand>
        <name>(6S)-NADPHX</name>
        <dbReference type="ChEBI" id="CHEBI:64076"/>
    </ligand>
</feature>
<feature type="binding site" evidence="1">
    <location>
        <position position="178"/>
    </location>
    <ligand>
        <name>K(+)</name>
        <dbReference type="ChEBI" id="CHEBI:29103"/>
    </ligand>
</feature>
<organism evidence="3 4">
    <name type="scientific">Lentihominibacter faecis</name>
    <dbReference type="NCBI Taxonomy" id="2764712"/>
    <lineage>
        <taxon>Bacteria</taxon>
        <taxon>Bacillati</taxon>
        <taxon>Bacillota</taxon>
        <taxon>Clostridia</taxon>
        <taxon>Peptostreptococcales</taxon>
        <taxon>Anaerovoracaceae</taxon>
        <taxon>Lentihominibacter</taxon>
    </lineage>
</organism>
<evidence type="ECO:0000259" key="2">
    <source>
        <dbReference type="PROSITE" id="PS51385"/>
    </source>
</evidence>
<comment type="catalytic activity">
    <reaction evidence="1">
        <text>(6R)-NADPHX = (6S)-NADPHX</text>
        <dbReference type="Rhea" id="RHEA:32227"/>
        <dbReference type="ChEBI" id="CHEBI:64076"/>
        <dbReference type="ChEBI" id="CHEBI:64077"/>
        <dbReference type="EC" id="5.1.99.6"/>
    </reaction>
</comment>
<keyword evidence="1" id="KW-0521">NADP</keyword>
<keyword evidence="1" id="KW-0547">Nucleotide-binding</keyword>
<dbReference type="GO" id="GO:0052856">
    <property type="term" value="F:NAD(P)HX epimerase activity"/>
    <property type="evidence" value="ECO:0007669"/>
    <property type="project" value="UniProtKB-UniRule"/>
</dbReference>
<dbReference type="GO" id="GO:0046872">
    <property type="term" value="F:metal ion binding"/>
    <property type="evidence" value="ECO:0007669"/>
    <property type="project" value="UniProtKB-KW"/>
</dbReference>
<proteinExistence type="inferred from homology"/>
<dbReference type="EMBL" id="JACRWC010000063">
    <property type="protein sequence ID" value="MBC5999372.1"/>
    <property type="molecule type" value="Genomic_DNA"/>
</dbReference>
<dbReference type="Gene3D" id="3.40.50.10260">
    <property type="entry name" value="YjeF N-terminal domain"/>
    <property type="match status" value="1"/>
</dbReference>
<name>A0A923NEW6_9FIRM</name>
<comment type="caution">
    <text evidence="3">The sequence shown here is derived from an EMBL/GenBank/DDBJ whole genome shotgun (WGS) entry which is preliminary data.</text>
</comment>
<dbReference type="InterPro" id="IPR004443">
    <property type="entry name" value="YjeF_N_dom"/>
</dbReference>
<accession>A0A923NEW6</accession>
<dbReference type="SUPFAM" id="SSF64153">
    <property type="entry name" value="YjeF N-terminal domain-like"/>
    <property type="match status" value="1"/>
</dbReference>
<feature type="domain" description="YjeF N-terminal" evidence="2">
    <location>
        <begin position="18"/>
        <end position="275"/>
    </location>
</feature>
<keyword evidence="1" id="KW-0479">Metal-binding</keyword>
<gene>
    <name evidence="1" type="primary">nnrE</name>
    <name evidence="3" type="ORF">H8876_05105</name>
</gene>
<comment type="caution">
    <text evidence="1">Lacks conserved residue(s) required for the propagation of feature annotation.</text>
</comment>
<comment type="similarity">
    <text evidence="1">Belongs to the NnrE/AIBP family.</text>
</comment>
<dbReference type="AlphaFoldDB" id="A0A923NEW6"/>
<feature type="binding site" evidence="1">
    <location>
        <begin position="182"/>
        <end position="188"/>
    </location>
    <ligand>
        <name>(6S)-NADPHX</name>
        <dbReference type="ChEBI" id="CHEBI:64076"/>
    </ligand>
</feature>
<keyword evidence="1" id="KW-0520">NAD</keyword>
<dbReference type="EC" id="5.1.99.6" evidence="1"/>
<keyword evidence="4" id="KW-1185">Reference proteome</keyword>
<dbReference type="InterPro" id="IPR036652">
    <property type="entry name" value="YjeF_N_dom_sf"/>
</dbReference>
<keyword evidence="1 3" id="KW-0413">Isomerase</keyword>
<comment type="function">
    <text evidence="1">Catalyzes the epimerization of the S- and R-forms of NAD(P)HX, a damaged form of NAD(P)H that is a result of enzymatic or heat-dependent hydration. This is a prerequisite for the S-specific NAD(P)H-hydrate dehydratase to allow the repair of both epimers of NAD(P)HX.</text>
</comment>
<dbReference type="HAMAP" id="MF_01966">
    <property type="entry name" value="NADHX_epimerase"/>
    <property type="match status" value="1"/>
</dbReference>
<sequence length="279" mass="30671">MYRMRNEYGEHFVTCGEMKLLERRGDEAGLSYYQMMENAGTQAAKMIRAYCEMTGVKPDEGEDLGKAAAAAPLEYRAEVADRHKGTGFYDTPEAVEKPLRVMIFCGSGNNGGDGFVVARLLANAGFQVTVVLVSGDPKTQDAGTNFQLLSDLPVSIIRMDGMEEDALEQGDMPDVLVDAMFGTGFHGVMRGNGLKAAEYINNCHEKHGKKVFALDIPSGLGGDQLKKKKIPCEIIKADYTITFHARKPVHMRRFAARYCGEILVADIGIDEEKLMTVEI</sequence>
<protein>
    <recommendedName>
        <fullName evidence="1">NAD(P)H-hydrate epimerase</fullName>
        <ecNumber evidence="1">5.1.99.6</ecNumber>
    </recommendedName>
    <alternativeName>
        <fullName evidence="1">NAD(P)HX epimerase</fullName>
    </alternativeName>
</protein>